<dbReference type="AlphaFoldDB" id="A0A9P6FPX2"/>
<dbReference type="Proteomes" id="UP000780801">
    <property type="component" value="Unassembled WGS sequence"/>
</dbReference>
<sequence>MSLFPSLFATTDLMFKIAEFLKALRDSVSIRAKDGEKSELLPIAACPKLYENLARTLATRLEKQFKKICTTIHFDGQPSQQKSKVHEERKARREGEKDQVRAMVLNIN</sequence>
<comment type="caution">
    <text evidence="2">The sequence shown here is derived from an EMBL/GenBank/DDBJ whole genome shotgun (WGS) entry which is preliminary data.</text>
</comment>
<feature type="compositionally biased region" description="Basic and acidic residues" evidence="1">
    <location>
        <begin position="84"/>
        <end position="98"/>
    </location>
</feature>
<accession>A0A9P6FPX2</accession>
<feature type="non-terminal residue" evidence="2">
    <location>
        <position position="108"/>
    </location>
</feature>
<feature type="region of interest" description="Disordered" evidence="1">
    <location>
        <begin position="76"/>
        <end position="98"/>
    </location>
</feature>
<reference evidence="2" key="1">
    <citation type="journal article" date="2020" name="Fungal Divers.">
        <title>Resolving the Mortierellaceae phylogeny through synthesis of multi-gene phylogenetics and phylogenomics.</title>
        <authorList>
            <person name="Vandepol N."/>
            <person name="Liber J."/>
            <person name="Desiro A."/>
            <person name="Na H."/>
            <person name="Kennedy M."/>
            <person name="Barry K."/>
            <person name="Grigoriev I.V."/>
            <person name="Miller A.N."/>
            <person name="O'Donnell K."/>
            <person name="Stajich J.E."/>
            <person name="Bonito G."/>
        </authorList>
    </citation>
    <scope>NUCLEOTIDE SEQUENCE</scope>
    <source>
        <strain evidence="2">KOD1015</strain>
    </source>
</reference>
<organism evidence="2 3">
    <name type="scientific">Lunasporangiospora selenospora</name>
    <dbReference type="NCBI Taxonomy" id="979761"/>
    <lineage>
        <taxon>Eukaryota</taxon>
        <taxon>Fungi</taxon>
        <taxon>Fungi incertae sedis</taxon>
        <taxon>Mucoromycota</taxon>
        <taxon>Mortierellomycotina</taxon>
        <taxon>Mortierellomycetes</taxon>
        <taxon>Mortierellales</taxon>
        <taxon>Mortierellaceae</taxon>
        <taxon>Lunasporangiospora</taxon>
    </lineage>
</organism>
<keyword evidence="3" id="KW-1185">Reference proteome</keyword>
<name>A0A9P6FPX2_9FUNG</name>
<gene>
    <name evidence="2" type="ORF">BGW38_004290</name>
</gene>
<proteinExistence type="predicted"/>
<protein>
    <submittedName>
        <fullName evidence="2">Uncharacterized protein</fullName>
    </submittedName>
</protein>
<evidence type="ECO:0000313" key="3">
    <source>
        <dbReference type="Proteomes" id="UP000780801"/>
    </source>
</evidence>
<evidence type="ECO:0000313" key="2">
    <source>
        <dbReference type="EMBL" id="KAF9579442.1"/>
    </source>
</evidence>
<dbReference type="EMBL" id="JAABOA010002752">
    <property type="protein sequence ID" value="KAF9579442.1"/>
    <property type="molecule type" value="Genomic_DNA"/>
</dbReference>
<evidence type="ECO:0000256" key="1">
    <source>
        <dbReference type="SAM" id="MobiDB-lite"/>
    </source>
</evidence>